<keyword evidence="1" id="KW-0472">Membrane</keyword>
<accession>A0A2D0N1N7</accession>
<evidence type="ECO:0000313" key="2">
    <source>
        <dbReference type="EMBL" id="PHN02462.1"/>
    </source>
</evidence>
<sequence length="104" mass="10846">MDKRILIGAGVGLVLGLIEMFLFTQGNGGILWLIMGVVAGAAIGFASTRPFGINFLVLSFLIGLVLYLVVAANTGQYLDDILTGGITGLLIGLGVKYMARTEVA</sequence>
<protein>
    <submittedName>
        <fullName evidence="2">Uncharacterized protein</fullName>
    </submittedName>
</protein>
<comment type="caution">
    <text evidence="2">The sequence shown here is derived from an EMBL/GenBank/DDBJ whole genome shotgun (WGS) entry which is preliminary data.</text>
</comment>
<dbReference type="EMBL" id="PDUD01000040">
    <property type="protein sequence ID" value="PHN02462.1"/>
    <property type="molecule type" value="Genomic_DNA"/>
</dbReference>
<keyword evidence="1" id="KW-1133">Transmembrane helix</keyword>
<feature type="transmembrane region" description="Helical" evidence="1">
    <location>
        <begin position="55"/>
        <end position="75"/>
    </location>
</feature>
<feature type="transmembrane region" description="Helical" evidence="1">
    <location>
        <begin position="29"/>
        <end position="48"/>
    </location>
</feature>
<proteinExistence type="predicted"/>
<name>A0A2D0N1N7_FLAN2</name>
<dbReference type="AlphaFoldDB" id="A0A2D0N1N7"/>
<gene>
    <name evidence="2" type="ORF">CRP01_32285</name>
</gene>
<evidence type="ECO:0000256" key="1">
    <source>
        <dbReference type="SAM" id="Phobius"/>
    </source>
</evidence>
<dbReference type="Proteomes" id="UP000223913">
    <property type="component" value="Unassembled WGS sequence"/>
</dbReference>
<feature type="transmembrane region" description="Helical" evidence="1">
    <location>
        <begin position="81"/>
        <end position="99"/>
    </location>
</feature>
<dbReference type="RefSeq" id="WP_099154208.1">
    <property type="nucleotide sequence ID" value="NZ_PDUD01000040.1"/>
</dbReference>
<keyword evidence="3" id="KW-1185">Reference proteome</keyword>
<reference evidence="2 3" key="1">
    <citation type="submission" date="2017-10" db="EMBL/GenBank/DDBJ databases">
        <title>The draft genome sequence of Lewinella nigricans NBRC 102662.</title>
        <authorList>
            <person name="Wang K."/>
        </authorList>
    </citation>
    <scope>NUCLEOTIDE SEQUENCE [LARGE SCALE GENOMIC DNA]</scope>
    <source>
        <strain evidence="2 3">NBRC 102662</strain>
    </source>
</reference>
<keyword evidence="1" id="KW-0812">Transmembrane</keyword>
<organism evidence="2 3">
    <name type="scientific">Flavilitoribacter nigricans (strain ATCC 23147 / DSM 23189 / NBRC 102662 / NCIMB 1420 / SS-2)</name>
    <name type="common">Lewinella nigricans</name>
    <dbReference type="NCBI Taxonomy" id="1122177"/>
    <lineage>
        <taxon>Bacteria</taxon>
        <taxon>Pseudomonadati</taxon>
        <taxon>Bacteroidota</taxon>
        <taxon>Saprospiria</taxon>
        <taxon>Saprospirales</taxon>
        <taxon>Lewinellaceae</taxon>
        <taxon>Flavilitoribacter</taxon>
    </lineage>
</organism>
<feature type="transmembrane region" description="Helical" evidence="1">
    <location>
        <begin position="5"/>
        <end position="23"/>
    </location>
</feature>
<evidence type="ECO:0000313" key="3">
    <source>
        <dbReference type="Proteomes" id="UP000223913"/>
    </source>
</evidence>